<feature type="compositionally biased region" description="Polar residues" evidence="5">
    <location>
        <begin position="507"/>
        <end position="518"/>
    </location>
</feature>
<feature type="region of interest" description="Disordered" evidence="5">
    <location>
        <begin position="507"/>
        <end position="552"/>
    </location>
</feature>
<keyword evidence="2 6" id="KW-0812">Transmembrane</keyword>
<evidence type="ECO:0000313" key="9">
    <source>
        <dbReference type="Proteomes" id="UP000829354"/>
    </source>
</evidence>
<dbReference type="Proteomes" id="UP000829354">
    <property type="component" value="Chromosome X"/>
</dbReference>
<feature type="transmembrane region" description="Helical" evidence="6">
    <location>
        <begin position="67"/>
        <end position="90"/>
    </location>
</feature>
<dbReference type="InterPro" id="IPR020846">
    <property type="entry name" value="MFS_dom"/>
</dbReference>
<dbReference type="PROSITE" id="PS50850">
    <property type="entry name" value="MFS"/>
    <property type="match status" value="1"/>
</dbReference>
<dbReference type="SUPFAM" id="SSF103473">
    <property type="entry name" value="MFS general substrate transporter"/>
    <property type="match status" value="1"/>
</dbReference>
<evidence type="ECO:0000313" key="8">
    <source>
        <dbReference type="EMBL" id="UMM44482.1"/>
    </source>
</evidence>
<accession>A0AAE9FMA9</accession>
<keyword evidence="3 6" id="KW-1133">Transmembrane helix</keyword>
<dbReference type="GO" id="GO:0016020">
    <property type="term" value="C:membrane"/>
    <property type="evidence" value="ECO:0007669"/>
    <property type="project" value="UniProtKB-SubCell"/>
</dbReference>
<dbReference type="InterPro" id="IPR036259">
    <property type="entry name" value="MFS_trans_sf"/>
</dbReference>
<reference evidence="8 9" key="1">
    <citation type="submission" date="2022-04" db="EMBL/GenBank/DDBJ databases">
        <title>Chromosome-level reference genomes for two strains of Caenorhabditis briggsae: an improved platform for comparative genomics.</title>
        <authorList>
            <person name="Stevens L."/>
            <person name="Andersen E."/>
        </authorList>
    </citation>
    <scope>NUCLEOTIDE SEQUENCE [LARGE SCALE GENOMIC DNA]</scope>
    <source>
        <strain evidence="8">VX34</strain>
        <tissue evidence="8">Whole-organism</tissue>
    </source>
</reference>
<feature type="transmembrane region" description="Helical" evidence="6">
    <location>
        <begin position="195"/>
        <end position="215"/>
    </location>
</feature>
<feature type="transmembrane region" description="Helical" evidence="6">
    <location>
        <begin position="420"/>
        <end position="439"/>
    </location>
</feature>
<feature type="transmembrane region" description="Helical" evidence="6">
    <location>
        <begin position="21"/>
        <end position="42"/>
    </location>
</feature>
<evidence type="ECO:0000259" key="7">
    <source>
        <dbReference type="PROSITE" id="PS50850"/>
    </source>
</evidence>
<protein>
    <recommendedName>
        <fullName evidence="7">Major facilitator superfamily (MFS) profile domain-containing protein</fullName>
    </recommendedName>
</protein>
<feature type="transmembrane region" description="Helical" evidence="6">
    <location>
        <begin position="384"/>
        <end position="408"/>
    </location>
</feature>
<feature type="transmembrane region" description="Helical" evidence="6">
    <location>
        <begin position="286"/>
        <end position="311"/>
    </location>
</feature>
<evidence type="ECO:0000256" key="5">
    <source>
        <dbReference type="SAM" id="MobiDB-lite"/>
    </source>
</evidence>
<feature type="transmembrane region" description="Helical" evidence="6">
    <location>
        <begin position="132"/>
        <end position="152"/>
    </location>
</feature>
<dbReference type="PRINTS" id="PR00171">
    <property type="entry name" value="SUGRTRNSPORT"/>
</dbReference>
<feature type="transmembrane region" description="Helical" evidence="6">
    <location>
        <begin position="451"/>
        <end position="471"/>
    </location>
</feature>
<feature type="compositionally biased region" description="Basic residues" evidence="5">
    <location>
        <begin position="519"/>
        <end position="529"/>
    </location>
</feature>
<feature type="transmembrane region" description="Helical" evidence="6">
    <location>
        <begin position="351"/>
        <end position="372"/>
    </location>
</feature>
<evidence type="ECO:0000256" key="6">
    <source>
        <dbReference type="SAM" id="Phobius"/>
    </source>
</evidence>
<dbReference type="InterPro" id="IPR005829">
    <property type="entry name" value="Sugar_transporter_CS"/>
</dbReference>
<dbReference type="PROSITE" id="PS00216">
    <property type="entry name" value="SUGAR_TRANSPORT_1"/>
    <property type="match status" value="1"/>
</dbReference>
<evidence type="ECO:0000256" key="4">
    <source>
        <dbReference type="ARBA" id="ARBA00023136"/>
    </source>
</evidence>
<proteinExistence type="predicted"/>
<evidence type="ECO:0000256" key="3">
    <source>
        <dbReference type="ARBA" id="ARBA00022989"/>
    </source>
</evidence>
<feature type="transmembrane region" description="Helical" evidence="6">
    <location>
        <begin position="323"/>
        <end position="344"/>
    </location>
</feature>
<feature type="transmembrane region" description="Helical" evidence="6">
    <location>
        <begin position="164"/>
        <end position="183"/>
    </location>
</feature>
<evidence type="ECO:0000256" key="1">
    <source>
        <dbReference type="ARBA" id="ARBA00004141"/>
    </source>
</evidence>
<keyword evidence="9" id="KW-1185">Reference proteome</keyword>
<organism evidence="8 9">
    <name type="scientific">Caenorhabditis briggsae</name>
    <dbReference type="NCBI Taxonomy" id="6238"/>
    <lineage>
        <taxon>Eukaryota</taxon>
        <taxon>Metazoa</taxon>
        <taxon>Ecdysozoa</taxon>
        <taxon>Nematoda</taxon>
        <taxon>Chromadorea</taxon>
        <taxon>Rhabditida</taxon>
        <taxon>Rhabditina</taxon>
        <taxon>Rhabditomorpha</taxon>
        <taxon>Rhabditoidea</taxon>
        <taxon>Rhabditidae</taxon>
        <taxon>Peloderinae</taxon>
        <taxon>Caenorhabditis</taxon>
    </lineage>
</organism>
<dbReference type="GO" id="GO:0022857">
    <property type="term" value="F:transmembrane transporter activity"/>
    <property type="evidence" value="ECO:0007669"/>
    <property type="project" value="InterPro"/>
</dbReference>
<sequence>MSSSSSSSLATSSRRWPNRNMQFVASLLAIGSTFSFGFQMMWVNPAREALMEFVRATIDQEEAYEEYATFLFDTAMAIFFAGSILGGFVIQPAAEHLGRRRAYMVGVITYIVSCAVTILAKEYVSYTMFTTSRFVSGFGIAISMGLSAIITIECSSAETRGVASLVNGLFLQVALVVTSVLAMPFLLGSTCLWEILFWFQILLNVIVLIVVLYIPETPTYLASHKTDDEKKLEEDVTESLVFFREMDEDDARLEARRIIDSYHCSQNKKHNLVTLWKCKFSARGTLIGMLIMGAMAQSGITIINFYAVRILTSTGLNTNNASIANSFLCLFAIAGIVTAFFIVDKYGRKKLILVTFIALIVINIGIVGLLFLCSNFPHTVFNCMLIGAICLFNFFFSMGPGPLSMFIAGELVPQQTRSAASIYTSVTMAMCRFLTLVFYTRFQKMTSEAIAFGLFFLPPMIIVVVILHRYLPETKGTTVEQLQAEFNASSQRENTDEIEMLDKIAISTASTSEPPQTSKKTRVTPKSRKGAADKRAGRSSRPRKSAAEKQEEIDHMSWKGLLLHEISEILRQNGHSGSLDTSAHILTAAAFMLSGATSNYTPHLSVNYQLNEDDEDEMLDKIEVYLEKTGVIQGEPCIIQTLTQLKFMIE</sequence>
<gene>
    <name evidence="8" type="ORF">L5515_019627</name>
</gene>
<feature type="domain" description="Major facilitator superfamily (MFS) profile" evidence="7">
    <location>
        <begin position="25"/>
        <end position="475"/>
    </location>
</feature>
<keyword evidence="4 6" id="KW-0472">Membrane</keyword>
<dbReference type="PANTHER" id="PTHR23503">
    <property type="entry name" value="SOLUTE CARRIER FAMILY 2"/>
    <property type="match status" value="1"/>
</dbReference>
<feature type="transmembrane region" description="Helical" evidence="6">
    <location>
        <begin position="102"/>
        <end position="120"/>
    </location>
</feature>
<dbReference type="InterPro" id="IPR045263">
    <property type="entry name" value="GLUT"/>
</dbReference>
<dbReference type="InterPro" id="IPR005828">
    <property type="entry name" value="MFS_sugar_transport-like"/>
</dbReference>
<dbReference type="PANTHER" id="PTHR23503:SF96">
    <property type="entry name" value="MAJOR FACILITATOR SUPERFAMILY (MFS) PROFILE DOMAIN-CONTAINING PROTEIN"/>
    <property type="match status" value="1"/>
</dbReference>
<dbReference type="EMBL" id="CP092625">
    <property type="protein sequence ID" value="UMM44482.1"/>
    <property type="molecule type" value="Genomic_DNA"/>
</dbReference>
<comment type="subcellular location">
    <subcellularLocation>
        <location evidence="1">Membrane</location>
        <topology evidence="1">Multi-pass membrane protein</topology>
    </subcellularLocation>
</comment>
<dbReference type="InterPro" id="IPR003663">
    <property type="entry name" value="Sugar/inositol_transpt"/>
</dbReference>
<name>A0AAE9FMA9_CAEBR</name>
<dbReference type="Gene3D" id="1.20.1250.20">
    <property type="entry name" value="MFS general substrate transporter like domains"/>
    <property type="match status" value="1"/>
</dbReference>
<dbReference type="AlphaFoldDB" id="A0AAE9FMA9"/>
<dbReference type="Pfam" id="PF00083">
    <property type="entry name" value="Sugar_tr"/>
    <property type="match status" value="1"/>
</dbReference>
<evidence type="ECO:0000256" key="2">
    <source>
        <dbReference type="ARBA" id="ARBA00022692"/>
    </source>
</evidence>